<dbReference type="HOGENOM" id="CLU_1447872_0_0_1"/>
<accession>W4JSD1</accession>
<dbReference type="InParanoid" id="W4JSD1"/>
<evidence type="ECO:0000313" key="1">
    <source>
        <dbReference type="EMBL" id="ETW76015.1"/>
    </source>
</evidence>
<organism evidence="1 2">
    <name type="scientific">Heterobasidion irregulare (strain TC 32-1)</name>
    <dbReference type="NCBI Taxonomy" id="747525"/>
    <lineage>
        <taxon>Eukaryota</taxon>
        <taxon>Fungi</taxon>
        <taxon>Dikarya</taxon>
        <taxon>Basidiomycota</taxon>
        <taxon>Agaricomycotina</taxon>
        <taxon>Agaricomycetes</taxon>
        <taxon>Russulales</taxon>
        <taxon>Bondarzewiaceae</taxon>
        <taxon>Heterobasidion</taxon>
        <taxon>Heterobasidion annosum species complex</taxon>
    </lineage>
</organism>
<dbReference type="Proteomes" id="UP000030671">
    <property type="component" value="Unassembled WGS sequence"/>
</dbReference>
<proteinExistence type="predicted"/>
<dbReference type="EMBL" id="KI925465">
    <property type="protein sequence ID" value="ETW76015.1"/>
    <property type="molecule type" value="Genomic_DNA"/>
</dbReference>
<protein>
    <submittedName>
        <fullName evidence="1">Uncharacterized protein</fullName>
    </submittedName>
</protein>
<sequence>MVQTKNIREISHTIESLLVLDCFILQLLKIYNTLDLTKDASKREEASQFGSVEGSNIPRPVTDRVKRLVNNESRGVWHPDKDMREHAAPDAPIVSPEREGEVSRLGFSKCPRDLPLSTGLKENATVAKAVSNGFSSEKSVAQHSMTHSKTKTLVIEFFRQRRKKYARQWHRTPHKIGHEYFVKASQT</sequence>
<gene>
    <name evidence="1" type="ORF">HETIRDRAFT_119272</name>
</gene>
<dbReference type="AlphaFoldDB" id="W4JSD1"/>
<dbReference type="GeneID" id="20666640"/>
<evidence type="ECO:0000313" key="2">
    <source>
        <dbReference type="Proteomes" id="UP000030671"/>
    </source>
</evidence>
<dbReference type="KEGG" id="hir:HETIRDRAFT_119272"/>
<name>W4JSD1_HETIT</name>
<keyword evidence="2" id="KW-1185">Reference proteome</keyword>
<reference evidence="1 2" key="1">
    <citation type="journal article" date="2012" name="New Phytol.">
        <title>Insight into trade-off between wood decay and parasitism from the genome of a fungal forest pathogen.</title>
        <authorList>
            <person name="Olson A."/>
            <person name="Aerts A."/>
            <person name="Asiegbu F."/>
            <person name="Belbahri L."/>
            <person name="Bouzid O."/>
            <person name="Broberg A."/>
            <person name="Canback B."/>
            <person name="Coutinho P.M."/>
            <person name="Cullen D."/>
            <person name="Dalman K."/>
            <person name="Deflorio G."/>
            <person name="van Diepen L.T."/>
            <person name="Dunand C."/>
            <person name="Duplessis S."/>
            <person name="Durling M."/>
            <person name="Gonthier P."/>
            <person name="Grimwood J."/>
            <person name="Fossdal C.G."/>
            <person name="Hansson D."/>
            <person name="Henrissat B."/>
            <person name="Hietala A."/>
            <person name="Himmelstrand K."/>
            <person name="Hoffmeister D."/>
            <person name="Hogberg N."/>
            <person name="James T.Y."/>
            <person name="Karlsson M."/>
            <person name="Kohler A."/>
            <person name="Kues U."/>
            <person name="Lee Y.H."/>
            <person name="Lin Y.C."/>
            <person name="Lind M."/>
            <person name="Lindquist E."/>
            <person name="Lombard V."/>
            <person name="Lucas S."/>
            <person name="Lunden K."/>
            <person name="Morin E."/>
            <person name="Murat C."/>
            <person name="Park J."/>
            <person name="Raffaello T."/>
            <person name="Rouze P."/>
            <person name="Salamov A."/>
            <person name="Schmutz J."/>
            <person name="Solheim H."/>
            <person name="Stahlberg J."/>
            <person name="Velez H."/>
            <person name="de Vries R.P."/>
            <person name="Wiebenga A."/>
            <person name="Woodward S."/>
            <person name="Yakovlev I."/>
            <person name="Garbelotto M."/>
            <person name="Martin F."/>
            <person name="Grigoriev I.V."/>
            <person name="Stenlid J."/>
        </authorList>
    </citation>
    <scope>NUCLEOTIDE SEQUENCE [LARGE SCALE GENOMIC DNA]</scope>
    <source>
        <strain evidence="1 2">TC 32-1</strain>
    </source>
</reference>
<dbReference type="RefSeq" id="XP_009552240.1">
    <property type="nucleotide sequence ID" value="XM_009553945.1"/>
</dbReference>